<dbReference type="Proteomes" id="UP000828390">
    <property type="component" value="Unassembled WGS sequence"/>
</dbReference>
<dbReference type="AlphaFoldDB" id="A0A9D4R642"/>
<reference evidence="2" key="1">
    <citation type="journal article" date="2019" name="bioRxiv">
        <title>The Genome of the Zebra Mussel, Dreissena polymorpha: A Resource for Invasive Species Research.</title>
        <authorList>
            <person name="McCartney M.A."/>
            <person name="Auch B."/>
            <person name="Kono T."/>
            <person name="Mallez S."/>
            <person name="Zhang Y."/>
            <person name="Obille A."/>
            <person name="Becker A."/>
            <person name="Abrahante J.E."/>
            <person name="Garbe J."/>
            <person name="Badalamenti J.P."/>
            <person name="Herman A."/>
            <person name="Mangelson H."/>
            <person name="Liachko I."/>
            <person name="Sullivan S."/>
            <person name="Sone E.D."/>
            <person name="Koren S."/>
            <person name="Silverstein K.A.T."/>
            <person name="Beckman K.B."/>
            <person name="Gohl D.M."/>
        </authorList>
    </citation>
    <scope>NUCLEOTIDE SEQUENCE</scope>
    <source>
        <strain evidence="2">Duluth1</strain>
        <tissue evidence="2">Whole animal</tissue>
    </source>
</reference>
<accession>A0A9D4R642</accession>
<dbReference type="InterPro" id="IPR004875">
    <property type="entry name" value="DDE_SF_endonuclease_dom"/>
</dbReference>
<dbReference type="EMBL" id="JAIWYP010000003">
    <property type="protein sequence ID" value="KAH3855302.1"/>
    <property type="molecule type" value="Genomic_DNA"/>
</dbReference>
<reference evidence="2" key="2">
    <citation type="submission" date="2020-11" db="EMBL/GenBank/DDBJ databases">
        <authorList>
            <person name="McCartney M.A."/>
            <person name="Auch B."/>
            <person name="Kono T."/>
            <person name="Mallez S."/>
            <person name="Becker A."/>
            <person name="Gohl D.M."/>
            <person name="Silverstein K.A.T."/>
            <person name="Koren S."/>
            <person name="Bechman K.B."/>
            <person name="Herman A."/>
            <person name="Abrahante J.E."/>
            <person name="Garbe J."/>
        </authorList>
    </citation>
    <scope>NUCLEOTIDE SEQUENCE</scope>
    <source>
        <strain evidence="2">Duluth1</strain>
        <tissue evidence="2">Whole animal</tissue>
    </source>
</reference>
<comment type="caution">
    <text evidence="2">The sequence shown here is derived from an EMBL/GenBank/DDBJ whole genome shotgun (WGS) entry which is preliminary data.</text>
</comment>
<feature type="domain" description="DDE-1" evidence="1">
    <location>
        <begin position="18"/>
        <end position="66"/>
    </location>
</feature>
<evidence type="ECO:0000259" key="1">
    <source>
        <dbReference type="Pfam" id="PF03184"/>
    </source>
</evidence>
<dbReference type="GO" id="GO:0003676">
    <property type="term" value="F:nucleic acid binding"/>
    <property type="evidence" value="ECO:0007669"/>
    <property type="project" value="InterPro"/>
</dbReference>
<organism evidence="2 3">
    <name type="scientific">Dreissena polymorpha</name>
    <name type="common">Zebra mussel</name>
    <name type="synonym">Mytilus polymorpha</name>
    <dbReference type="NCBI Taxonomy" id="45954"/>
    <lineage>
        <taxon>Eukaryota</taxon>
        <taxon>Metazoa</taxon>
        <taxon>Spiralia</taxon>
        <taxon>Lophotrochozoa</taxon>
        <taxon>Mollusca</taxon>
        <taxon>Bivalvia</taxon>
        <taxon>Autobranchia</taxon>
        <taxon>Heteroconchia</taxon>
        <taxon>Euheterodonta</taxon>
        <taxon>Imparidentia</taxon>
        <taxon>Neoheterodontei</taxon>
        <taxon>Myida</taxon>
        <taxon>Dreissenoidea</taxon>
        <taxon>Dreissenidae</taxon>
        <taxon>Dreissena</taxon>
    </lineage>
</organism>
<gene>
    <name evidence="2" type="ORF">DPMN_097868</name>
</gene>
<dbReference type="Pfam" id="PF03184">
    <property type="entry name" value="DDE_1"/>
    <property type="match status" value="1"/>
</dbReference>
<evidence type="ECO:0000313" key="3">
    <source>
        <dbReference type="Proteomes" id="UP000828390"/>
    </source>
</evidence>
<evidence type="ECO:0000313" key="2">
    <source>
        <dbReference type="EMBL" id="KAH3855302.1"/>
    </source>
</evidence>
<keyword evidence="3" id="KW-1185">Reference proteome</keyword>
<protein>
    <recommendedName>
        <fullName evidence="1">DDE-1 domain-containing protein</fullName>
    </recommendedName>
</protein>
<proteinExistence type="predicted"/>
<name>A0A9D4R642_DREPO</name>
<sequence>MMECPFSEHPGLMPGRCESKILLLLDGHRSHVSFILAEWAKENGIILYVLPAHTSHLLQPLDVACYVNDVRGRDLTFICQNGGHCKHVVKNTVVMD</sequence>